<feature type="transmembrane region" description="Helical" evidence="1">
    <location>
        <begin position="7"/>
        <end position="26"/>
    </location>
</feature>
<comment type="caution">
    <text evidence="2">The sequence shown here is derived from an EMBL/GenBank/DDBJ whole genome shotgun (WGS) entry which is preliminary data.</text>
</comment>
<name>A0ABS2SN78_9BACI</name>
<sequence>MHKIRKIDYVIFFVLTLLFFSFQLMAPLTIGAVIGVILFSLISAAFCGTVTNLISLLFDRRKT</sequence>
<evidence type="ECO:0000256" key="1">
    <source>
        <dbReference type="SAM" id="Phobius"/>
    </source>
</evidence>
<keyword evidence="1" id="KW-1133">Transmembrane helix</keyword>
<gene>
    <name evidence="2" type="ORF">JOC54_000196</name>
</gene>
<keyword evidence="1" id="KW-0472">Membrane</keyword>
<organism evidence="2 3">
    <name type="scientific">Shouchella xiaoxiensis</name>
    <dbReference type="NCBI Taxonomy" id="766895"/>
    <lineage>
        <taxon>Bacteria</taxon>
        <taxon>Bacillati</taxon>
        <taxon>Bacillota</taxon>
        <taxon>Bacilli</taxon>
        <taxon>Bacillales</taxon>
        <taxon>Bacillaceae</taxon>
        <taxon>Shouchella</taxon>
    </lineage>
</organism>
<reference evidence="2" key="1">
    <citation type="submission" date="2021-01" db="EMBL/GenBank/DDBJ databases">
        <title>Genomic Encyclopedia of Type Strains, Phase IV (KMG-IV): sequencing the most valuable type-strain genomes for metagenomic binning, comparative biology and taxonomic classification.</title>
        <authorList>
            <person name="Goeker M."/>
        </authorList>
    </citation>
    <scope>NUCLEOTIDE SEQUENCE</scope>
    <source>
        <strain evidence="2">DSM 21943</strain>
    </source>
</reference>
<dbReference type="Proteomes" id="UP001179280">
    <property type="component" value="Unassembled WGS sequence"/>
</dbReference>
<keyword evidence="1" id="KW-0812">Transmembrane</keyword>
<evidence type="ECO:0000313" key="2">
    <source>
        <dbReference type="EMBL" id="MBM7836965.1"/>
    </source>
</evidence>
<keyword evidence="3" id="KW-1185">Reference proteome</keyword>
<dbReference type="EMBL" id="JAFBCV010000001">
    <property type="protein sequence ID" value="MBM7836965.1"/>
    <property type="molecule type" value="Genomic_DNA"/>
</dbReference>
<feature type="transmembrane region" description="Helical" evidence="1">
    <location>
        <begin position="32"/>
        <end position="58"/>
    </location>
</feature>
<dbReference type="RefSeq" id="WP_204463717.1">
    <property type="nucleotide sequence ID" value="NZ_JAFBCV010000001.1"/>
</dbReference>
<evidence type="ECO:0000313" key="3">
    <source>
        <dbReference type="Proteomes" id="UP001179280"/>
    </source>
</evidence>
<protein>
    <submittedName>
        <fullName evidence="2">Polyferredoxin</fullName>
    </submittedName>
</protein>
<proteinExistence type="predicted"/>
<accession>A0ABS2SN78</accession>